<keyword evidence="4" id="KW-1185">Reference proteome</keyword>
<keyword evidence="3" id="KW-0472">Membrane</keyword>
<comment type="caution">
    <text evidence="3">The sequence shown here is derived from an EMBL/GenBank/DDBJ whole genome shotgun (WGS) entry which is preliminary data.</text>
</comment>
<organism evidence="3 4">
    <name type="scientific">Perilla frutescens var. hirtella</name>
    <name type="common">Perilla citriodora</name>
    <name type="synonym">Perilla setoyensis</name>
    <dbReference type="NCBI Taxonomy" id="608512"/>
    <lineage>
        <taxon>Eukaryota</taxon>
        <taxon>Viridiplantae</taxon>
        <taxon>Streptophyta</taxon>
        <taxon>Embryophyta</taxon>
        <taxon>Tracheophyta</taxon>
        <taxon>Spermatophyta</taxon>
        <taxon>Magnoliopsida</taxon>
        <taxon>eudicotyledons</taxon>
        <taxon>Gunneridae</taxon>
        <taxon>Pentapetalae</taxon>
        <taxon>asterids</taxon>
        <taxon>lamiids</taxon>
        <taxon>Lamiales</taxon>
        <taxon>Lamiaceae</taxon>
        <taxon>Nepetoideae</taxon>
        <taxon>Elsholtzieae</taxon>
        <taxon>Perilla</taxon>
    </lineage>
</organism>
<feature type="compositionally biased region" description="Polar residues" evidence="2">
    <location>
        <begin position="147"/>
        <end position="157"/>
    </location>
</feature>
<feature type="region of interest" description="Disordered" evidence="2">
    <location>
        <begin position="92"/>
        <end position="112"/>
    </location>
</feature>
<feature type="region of interest" description="Disordered" evidence="2">
    <location>
        <begin position="1"/>
        <end position="23"/>
    </location>
</feature>
<protein>
    <submittedName>
        <fullName evidence="3">Transmembrane protein</fullName>
    </submittedName>
</protein>
<dbReference type="EMBL" id="SDAM02000173">
    <property type="protein sequence ID" value="KAH6825724.1"/>
    <property type="molecule type" value="Genomic_DNA"/>
</dbReference>
<keyword evidence="1" id="KW-0175">Coiled coil</keyword>
<reference evidence="3 4" key="1">
    <citation type="journal article" date="2021" name="Nat. Commun.">
        <title>Incipient diploidization of the medicinal plant Perilla within 10,000 years.</title>
        <authorList>
            <person name="Zhang Y."/>
            <person name="Shen Q."/>
            <person name="Leng L."/>
            <person name="Zhang D."/>
            <person name="Chen S."/>
            <person name="Shi Y."/>
            <person name="Ning Z."/>
            <person name="Chen S."/>
        </authorList>
    </citation>
    <scope>NUCLEOTIDE SEQUENCE [LARGE SCALE GENOMIC DNA]</scope>
    <source>
        <strain evidence="4">cv. PC099</strain>
    </source>
</reference>
<name>A0AAD4J2G4_PERFH</name>
<feature type="compositionally biased region" description="Polar residues" evidence="2">
    <location>
        <begin position="1"/>
        <end position="11"/>
    </location>
</feature>
<proteinExistence type="predicted"/>
<dbReference type="Proteomes" id="UP001190926">
    <property type="component" value="Unassembled WGS sequence"/>
</dbReference>
<sequence length="250" mass="28000">MTGTDNAQVECSGNKVEEEDSSRTANCLRGRLLAERLASRNAREEAEHLGIRVLEVERLLKQEAKSRKRAEKKLKILMKRLECMNISYVADESEESFSSDKTTDVSSVSSTASWKPEKIKISAKEIVLSVEEINDSQLSLWSPGPSPSQDSSNSTATAVEPESEKPVHRMESSGDREGLNGEEQVDNLTALVPVDMPLPAEDERQSVDPEVLDETVKQVLESLRRAKEQLQSSMEERRRRRMSINMIKVG</sequence>
<feature type="region of interest" description="Disordered" evidence="2">
    <location>
        <begin position="137"/>
        <end position="188"/>
    </location>
</feature>
<evidence type="ECO:0000256" key="2">
    <source>
        <dbReference type="SAM" id="MobiDB-lite"/>
    </source>
</evidence>
<feature type="coiled-coil region" evidence="1">
    <location>
        <begin position="53"/>
        <end position="87"/>
    </location>
</feature>
<keyword evidence="3" id="KW-0812">Transmembrane</keyword>
<evidence type="ECO:0000256" key="1">
    <source>
        <dbReference type="SAM" id="Coils"/>
    </source>
</evidence>
<dbReference type="PANTHER" id="PTHR33701:SF2">
    <property type="entry name" value="TRANSMEMBRANE PROTEIN"/>
    <property type="match status" value="1"/>
</dbReference>
<accession>A0AAD4J2G4</accession>
<dbReference type="AlphaFoldDB" id="A0AAD4J2G4"/>
<gene>
    <name evidence="3" type="ORF">C2S53_018316</name>
</gene>
<evidence type="ECO:0000313" key="3">
    <source>
        <dbReference type="EMBL" id="KAH6825724.1"/>
    </source>
</evidence>
<feature type="compositionally biased region" description="Basic and acidic residues" evidence="2">
    <location>
        <begin position="162"/>
        <end position="179"/>
    </location>
</feature>
<evidence type="ECO:0000313" key="4">
    <source>
        <dbReference type="Proteomes" id="UP001190926"/>
    </source>
</evidence>
<feature type="region of interest" description="Disordered" evidence="2">
    <location>
        <begin position="229"/>
        <end position="250"/>
    </location>
</feature>
<dbReference type="PANTHER" id="PTHR33701">
    <property type="entry name" value="TRANSMEMBRANE PROTEIN"/>
    <property type="match status" value="1"/>
</dbReference>